<evidence type="ECO:0000259" key="2">
    <source>
        <dbReference type="PROSITE" id="PS50888"/>
    </source>
</evidence>
<name>A0AAV5TNP1_9BILA</name>
<feature type="compositionally biased region" description="Low complexity" evidence="1">
    <location>
        <begin position="159"/>
        <end position="189"/>
    </location>
</feature>
<evidence type="ECO:0000313" key="4">
    <source>
        <dbReference type="Proteomes" id="UP001432027"/>
    </source>
</evidence>
<dbReference type="SMART" id="SM00353">
    <property type="entry name" value="HLH"/>
    <property type="match status" value="1"/>
</dbReference>
<dbReference type="InterPro" id="IPR036638">
    <property type="entry name" value="HLH_DNA-bd_sf"/>
</dbReference>
<dbReference type="Gene3D" id="4.10.280.10">
    <property type="entry name" value="Helix-loop-helix DNA-binding domain"/>
    <property type="match status" value="1"/>
</dbReference>
<dbReference type="PANTHER" id="PTHR19290:SF163">
    <property type="entry name" value="BASIC HELIX-LOOP-HELIX NEURAL TRANSCRIPTION FACTOR TAP"/>
    <property type="match status" value="1"/>
</dbReference>
<dbReference type="GO" id="GO:0070888">
    <property type="term" value="F:E-box binding"/>
    <property type="evidence" value="ECO:0007669"/>
    <property type="project" value="TreeGrafter"/>
</dbReference>
<dbReference type="EMBL" id="BTSX01000004">
    <property type="protein sequence ID" value="GMS95951.1"/>
    <property type="molecule type" value="Genomic_DNA"/>
</dbReference>
<feature type="region of interest" description="Disordered" evidence="1">
    <location>
        <begin position="1"/>
        <end position="71"/>
    </location>
</feature>
<keyword evidence="4" id="KW-1185">Reference proteome</keyword>
<organism evidence="3 4">
    <name type="scientific">Pristionchus entomophagus</name>
    <dbReference type="NCBI Taxonomy" id="358040"/>
    <lineage>
        <taxon>Eukaryota</taxon>
        <taxon>Metazoa</taxon>
        <taxon>Ecdysozoa</taxon>
        <taxon>Nematoda</taxon>
        <taxon>Chromadorea</taxon>
        <taxon>Rhabditida</taxon>
        <taxon>Rhabditina</taxon>
        <taxon>Diplogasteromorpha</taxon>
        <taxon>Diplogasteroidea</taxon>
        <taxon>Neodiplogasteridae</taxon>
        <taxon>Pristionchus</taxon>
    </lineage>
</organism>
<dbReference type="GO" id="GO:0061564">
    <property type="term" value="P:axon development"/>
    <property type="evidence" value="ECO:0007669"/>
    <property type="project" value="TreeGrafter"/>
</dbReference>
<dbReference type="InterPro" id="IPR050359">
    <property type="entry name" value="bHLH_transcription_factors"/>
</dbReference>
<dbReference type="AlphaFoldDB" id="A0AAV5TNP1"/>
<dbReference type="Pfam" id="PF00010">
    <property type="entry name" value="HLH"/>
    <property type="match status" value="1"/>
</dbReference>
<accession>A0AAV5TNP1</accession>
<dbReference type="PROSITE" id="PS50888">
    <property type="entry name" value="BHLH"/>
    <property type="match status" value="1"/>
</dbReference>
<proteinExistence type="predicted"/>
<dbReference type="InterPro" id="IPR011598">
    <property type="entry name" value="bHLH_dom"/>
</dbReference>
<dbReference type="GO" id="GO:0046983">
    <property type="term" value="F:protein dimerization activity"/>
    <property type="evidence" value="ECO:0007669"/>
    <property type="project" value="InterPro"/>
</dbReference>
<feature type="region of interest" description="Disordered" evidence="1">
    <location>
        <begin position="151"/>
        <end position="189"/>
    </location>
</feature>
<reference evidence="3" key="1">
    <citation type="submission" date="2023-10" db="EMBL/GenBank/DDBJ databases">
        <title>Genome assembly of Pristionchus species.</title>
        <authorList>
            <person name="Yoshida K."/>
            <person name="Sommer R.J."/>
        </authorList>
    </citation>
    <scope>NUCLEOTIDE SEQUENCE</scope>
    <source>
        <strain evidence="3">RS0144</strain>
    </source>
</reference>
<feature type="compositionally biased region" description="Basic residues" evidence="1">
    <location>
        <begin position="35"/>
        <end position="44"/>
    </location>
</feature>
<feature type="compositionally biased region" description="Basic and acidic residues" evidence="1">
    <location>
        <begin position="45"/>
        <end position="64"/>
    </location>
</feature>
<dbReference type="PANTHER" id="PTHR19290">
    <property type="entry name" value="BASIC HELIX-LOOP-HELIX PROTEIN NEUROGENIN-RELATED"/>
    <property type="match status" value="1"/>
</dbReference>
<comment type="caution">
    <text evidence="3">The sequence shown here is derived from an EMBL/GenBank/DDBJ whole genome shotgun (WGS) entry which is preliminary data.</text>
</comment>
<protein>
    <recommendedName>
        <fullName evidence="2">BHLH domain-containing protein</fullName>
    </recommendedName>
</protein>
<sequence length="189" mass="21329">MDTVLSPFGMASHLNRLTSSSDNDENQGKNTAPVRQKRKYRCRVRSPETIERAKRQRRDKANARERRRMNSLNDALEHLRSALPQPGEEPKMTKIETLRFAQQYIRYLTGALCQDDPQSTVSSPLNSPVFAAVPPADLSTQILMQSHLFSVKSSDLDRPSPSTSATSYSLTYSADPSPSYPSSYHFHQQ</sequence>
<dbReference type="SUPFAM" id="SSF47459">
    <property type="entry name" value="HLH, helix-loop-helix DNA-binding domain"/>
    <property type="match status" value="1"/>
</dbReference>
<evidence type="ECO:0000313" key="3">
    <source>
        <dbReference type="EMBL" id="GMS95951.1"/>
    </source>
</evidence>
<feature type="domain" description="BHLH" evidence="2">
    <location>
        <begin position="56"/>
        <end position="108"/>
    </location>
</feature>
<dbReference type="GO" id="GO:0045944">
    <property type="term" value="P:positive regulation of transcription by RNA polymerase II"/>
    <property type="evidence" value="ECO:0007669"/>
    <property type="project" value="TreeGrafter"/>
</dbReference>
<evidence type="ECO:0000256" key="1">
    <source>
        <dbReference type="SAM" id="MobiDB-lite"/>
    </source>
</evidence>
<dbReference type="Proteomes" id="UP001432027">
    <property type="component" value="Unassembled WGS sequence"/>
</dbReference>
<dbReference type="GO" id="GO:0000981">
    <property type="term" value="F:DNA-binding transcription factor activity, RNA polymerase II-specific"/>
    <property type="evidence" value="ECO:0007669"/>
    <property type="project" value="TreeGrafter"/>
</dbReference>
<gene>
    <name evidence="3" type="ORF">PENTCL1PPCAC_18126</name>
</gene>
<dbReference type="GO" id="GO:0007423">
    <property type="term" value="P:sensory organ development"/>
    <property type="evidence" value="ECO:0007669"/>
    <property type="project" value="TreeGrafter"/>
</dbReference>
<dbReference type="GO" id="GO:0005634">
    <property type="term" value="C:nucleus"/>
    <property type="evidence" value="ECO:0007669"/>
    <property type="project" value="TreeGrafter"/>
</dbReference>